<dbReference type="EMBL" id="BPLR01016704">
    <property type="protein sequence ID" value="GIY85861.1"/>
    <property type="molecule type" value="Genomic_DNA"/>
</dbReference>
<dbReference type="Proteomes" id="UP001054945">
    <property type="component" value="Unassembled WGS sequence"/>
</dbReference>
<organism evidence="1 2">
    <name type="scientific">Caerostris extrusa</name>
    <name type="common">Bark spider</name>
    <name type="synonym">Caerostris bankana</name>
    <dbReference type="NCBI Taxonomy" id="172846"/>
    <lineage>
        <taxon>Eukaryota</taxon>
        <taxon>Metazoa</taxon>
        <taxon>Ecdysozoa</taxon>
        <taxon>Arthropoda</taxon>
        <taxon>Chelicerata</taxon>
        <taxon>Arachnida</taxon>
        <taxon>Araneae</taxon>
        <taxon>Araneomorphae</taxon>
        <taxon>Entelegynae</taxon>
        <taxon>Araneoidea</taxon>
        <taxon>Araneidae</taxon>
        <taxon>Caerostris</taxon>
    </lineage>
</organism>
<evidence type="ECO:0000313" key="1">
    <source>
        <dbReference type="EMBL" id="GIY85861.1"/>
    </source>
</evidence>
<accession>A0AAV4WVF7</accession>
<protein>
    <submittedName>
        <fullName evidence="1">Uncharacterized protein</fullName>
    </submittedName>
</protein>
<evidence type="ECO:0000313" key="2">
    <source>
        <dbReference type="Proteomes" id="UP001054945"/>
    </source>
</evidence>
<keyword evidence="2" id="KW-1185">Reference proteome</keyword>
<gene>
    <name evidence="1" type="ORF">CEXT_679601</name>
</gene>
<reference evidence="1 2" key="1">
    <citation type="submission" date="2021-06" db="EMBL/GenBank/DDBJ databases">
        <title>Caerostris extrusa draft genome.</title>
        <authorList>
            <person name="Kono N."/>
            <person name="Arakawa K."/>
        </authorList>
    </citation>
    <scope>NUCLEOTIDE SEQUENCE [LARGE SCALE GENOMIC DNA]</scope>
</reference>
<name>A0AAV4WVF7_CAEEX</name>
<proteinExistence type="predicted"/>
<dbReference type="AlphaFoldDB" id="A0AAV4WVF7"/>
<comment type="caution">
    <text evidence="1">The sequence shown here is derived from an EMBL/GenBank/DDBJ whole genome shotgun (WGS) entry which is preliminary data.</text>
</comment>
<sequence>MVYVLLQTGMSFLESNLKAAKVLFQIKNKQHGTYLKSTMVSIWSLIARTKSSCPPIWLVTMANLCQEYLLKMLSMADDWCSTDGASCSTWDSGSLWKKFDGKKSIKMIL</sequence>